<evidence type="ECO:0000313" key="3">
    <source>
        <dbReference type="EMBL" id="SVA31267.1"/>
    </source>
</evidence>
<dbReference type="InterPro" id="IPR013096">
    <property type="entry name" value="Cupin_2"/>
</dbReference>
<dbReference type="AlphaFoldDB" id="A0A381UV99"/>
<sequence>MNYKKKSYNFANLDLWLTFLRDDLELKGVAMGFARLPAGKGYTFTHQHEQQEEVYVVFSGKGIIYIDGEYIELVSGDIIKVDAVASRSLKADETSELVCLILGALPAKGFPQKASSKTLIDDGIPDWENLPPWYEGNQKVIEINKKLKAEREAN</sequence>
<dbReference type="Pfam" id="PF07883">
    <property type="entry name" value="Cupin_2"/>
    <property type="match status" value="1"/>
</dbReference>
<reference evidence="3" key="1">
    <citation type="submission" date="2018-05" db="EMBL/GenBank/DDBJ databases">
        <authorList>
            <person name="Lanie J.A."/>
            <person name="Ng W.-L."/>
            <person name="Kazmierczak K.M."/>
            <person name="Andrzejewski T.M."/>
            <person name="Davidsen T.M."/>
            <person name="Wayne K.J."/>
            <person name="Tettelin H."/>
            <person name="Glass J.I."/>
            <person name="Rusch D."/>
            <person name="Podicherti R."/>
            <person name="Tsui H.-C.T."/>
            <person name="Winkler M.E."/>
        </authorList>
    </citation>
    <scope>NUCLEOTIDE SEQUENCE</scope>
</reference>
<gene>
    <name evidence="3" type="ORF">METZ01_LOCUS84121</name>
</gene>
<dbReference type="PANTHER" id="PTHR35848:SF6">
    <property type="entry name" value="CUPIN TYPE-2 DOMAIN-CONTAINING PROTEIN"/>
    <property type="match status" value="1"/>
</dbReference>
<dbReference type="PANTHER" id="PTHR35848">
    <property type="entry name" value="OXALATE-BINDING PROTEIN"/>
    <property type="match status" value="1"/>
</dbReference>
<dbReference type="EMBL" id="UINC01007073">
    <property type="protein sequence ID" value="SVA31267.1"/>
    <property type="molecule type" value="Genomic_DNA"/>
</dbReference>
<accession>A0A381UV99</accession>
<dbReference type="InterPro" id="IPR011051">
    <property type="entry name" value="RmlC_Cupin_sf"/>
</dbReference>
<dbReference type="GO" id="GO:0046872">
    <property type="term" value="F:metal ion binding"/>
    <property type="evidence" value="ECO:0007669"/>
    <property type="project" value="UniProtKB-KW"/>
</dbReference>
<evidence type="ECO:0000259" key="2">
    <source>
        <dbReference type="Pfam" id="PF07883"/>
    </source>
</evidence>
<protein>
    <recommendedName>
        <fullName evidence="2">Cupin type-2 domain-containing protein</fullName>
    </recommendedName>
</protein>
<organism evidence="3">
    <name type="scientific">marine metagenome</name>
    <dbReference type="NCBI Taxonomy" id="408172"/>
    <lineage>
        <taxon>unclassified sequences</taxon>
        <taxon>metagenomes</taxon>
        <taxon>ecological metagenomes</taxon>
    </lineage>
</organism>
<keyword evidence="1" id="KW-0479">Metal-binding</keyword>
<evidence type="ECO:0000256" key="1">
    <source>
        <dbReference type="ARBA" id="ARBA00022723"/>
    </source>
</evidence>
<dbReference type="Gene3D" id="2.60.120.10">
    <property type="entry name" value="Jelly Rolls"/>
    <property type="match status" value="1"/>
</dbReference>
<dbReference type="InterPro" id="IPR014710">
    <property type="entry name" value="RmlC-like_jellyroll"/>
</dbReference>
<proteinExistence type="predicted"/>
<name>A0A381UV99_9ZZZZ</name>
<feature type="domain" description="Cupin type-2" evidence="2">
    <location>
        <begin position="34"/>
        <end position="100"/>
    </location>
</feature>
<dbReference type="SUPFAM" id="SSF51182">
    <property type="entry name" value="RmlC-like cupins"/>
    <property type="match status" value="1"/>
</dbReference>
<dbReference type="InterPro" id="IPR051610">
    <property type="entry name" value="GPI/OXD"/>
</dbReference>